<evidence type="ECO:0000313" key="5">
    <source>
        <dbReference type="EMBL" id="QUD90198.1"/>
    </source>
</evidence>
<protein>
    <submittedName>
        <fullName evidence="5">GntR family transcriptional regulator</fullName>
    </submittedName>
</protein>
<dbReference type="Pfam" id="PF07729">
    <property type="entry name" value="FCD"/>
    <property type="match status" value="1"/>
</dbReference>
<organism evidence="5 6">
    <name type="scientific">Phenylobacterium montanum</name>
    <dbReference type="NCBI Taxonomy" id="2823693"/>
    <lineage>
        <taxon>Bacteria</taxon>
        <taxon>Pseudomonadati</taxon>
        <taxon>Pseudomonadota</taxon>
        <taxon>Alphaproteobacteria</taxon>
        <taxon>Caulobacterales</taxon>
        <taxon>Caulobacteraceae</taxon>
        <taxon>Phenylobacterium</taxon>
    </lineage>
</organism>
<dbReference type="InterPro" id="IPR000524">
    <property type="entry name" value="Tscrpt_reg_HTH_GntR"/>
</dbReference>
<dbReference type="Gene3D" id="1.10.10.10">
    <property type="entry name" value="Winged helix-like DNA-binding domain superfamily/Winged helix DNA-binding domain"/>
    <property type="match status" value="2"/>
</dbReference>
<dbReference type="InterPro" id="IPR036390">
    <property type="entry name" value="WH_DNA-bd_sf"/>
</dbReference>
<dbReference type="KEGG" id="caul:KCG34_10195"/>
<dbReference type="GO" id="GO:0003700">
    <property type="term" value="F:DNA-binding transcription factor activity"/>
    <property type="evidence" value="ECO:0007669"/>
    <property type="project" value="InterPro"/>
</dbReference>
<dbReference type="Gene3D" id="1.20.120.530">
    <property type="entry name" value="GntR ligand-binding domain-like"/>
    <property type="match status" value="1"/>
</dbReference>
<keyword evidence="3" id="KW-0804">Transcription</keyword>
<reference evidence="5" key="1">
    <citation type="submission" date="2021-04" db="EMBL/GenBank/DDBJ databases">
        <title>The complete genome sequence of Caulobacter sp. S6.</title>
        <authorList>
            <person name="Tang Y."/>
            <person name="Ouyang W."/>
            <person name="Liu Q."/>
            <person name="Huang B."/>
            <person name="Guo Z."/>
            <person name="Lei P."/>
        </authorList>
    </citation>
    <scope>NUCLEOTIDE SEQUENCE</scope>
    <source>
        <strain evidence="5">S6</strain>
    </source>
</reference>
<gene>
    <name evidence="5" type="ORF">KCG34_10195</name>
</gene>
<dbReference type="InterPro" id="IPR036388">
    <property type="entry name" value="WH-like_DNA-bd_sf"/>
</dbReference>
<dbReference type="PANTHER" id="PTHR43537:SF44">
    <property type="entry name" value="GNTR FAMILY REGULATORY PROTEIN"/>
    <property type="match status" value="1"/>
</dbReference>
<dbReference type="Proteomes" id="UP000676409">
    <property type="component" value="Chromosome"/>
</dbReference>
<evidence type="ECO:0000313" key="6">
    <source>
        <dbReference type="Proteomes" id="UP000676409"/>
    </source>
</evidence>
<sequence length="436" mass="47538">MMTDALPLEPAPSILTAANDDSLLGDVIGERRDGAEKGACRVARRIEESLIANGWPRGLSCGSEQALAERFGIGRAVIREAVRILEVRGTARMVRGPRGGLRILEIDPRRTADVLVRFALFFGVTEAQLGEAEKALGHVREELEGPEARHGRPAERQHLAVLDFFDGVVSSLQRMIRSVDGRAAFRPLLIPEDGRCSRAQEIAKRMLLECSAEEWTRGHRLGSEEDLCFRYGVDRDVFRQAVRILESAGAAETFCGRGHGLVSQAPRTGSVARLVSCLFASSGVDPQAVMLVFQRLSIEIVSLAAARTSPDRCEEVARALDQLEDALNGRDASKVLPRVFAVEEAIESVAANPILHLFVQSVRGYPSAHLPRDPALLDAMNRQFLVLSRPILEAFRANCVQAAASAQRSRASGLAFLSEAFFSKPTAKTSLIVVSR</sequence>
<keyword evidence="6" id="KW-1185">Reference proteome</keyword>
<dbReference type="PANTHER" id="PTHR43537">
    <property type="entry name" value="TRANSCRIPTIONAL REGULATOR, GNTR FAMILY"/>
    <property type="match status" value="1"/>
</dbReference>
<name>A0A975IWS5_9CAUL</name>
<keyword evidence="1" id="KW-0805">Transcription regulation</keyword>
<evidence type="ECO:0000256" key="1">
    <source>
        <dbReference type="ARBA" id="ARBA00023015"/>
    </source>
</evidence>
<accession>A0A975IWS5</accession>
<evidence type="ECO:0000256" key="2">
    <source>
        <dbReference type="ARBA" id="ARBA00023125"/>
    </source>
</evidence>
<dbReference type="GO" id="GO:0003677">
    <property type="term" value="F:DNA binding"/>
    <property type="evidence" value="ECO:0007669"/>
    <property type="project" value="UniProtKB-KW"/>
</dbReference>
<dbReference type="AlphaFoldDB" id="A0A975IWS5"/>
<evidence type="ECO:0000259" key="4">
    <source>
        <dbReference type="PROSITE" id="PS50949"/>
    </source>
</evidence>
<keyword evidence="2" id="KW-0238">DNA-binding</keyword>
<dbReference type="SUPFAM" id="SSF46785">
    <property type="entry name" value="Winged helix' DNA-binding domain"/>
    <property type="match status" value="2"/>
</dbReference>
<proteinExistence type="predicted"/>
<dbReference type="RefSeq" id="WP_211940249.1">
    <property type="nucleotide sequence ID" value="NZ_CP073078.1"/>
</dbReference>
<dbReference type="SMART" id="SM00345">
    <property type="entry name" value="HTH_GNTR"/>
    <property type="match status" value="2"/>
</dbReference>
<dbReference type="PROSITE" id="PS50949">
    <property type="entry name" value="HTH_GNTR"/>
    <property type="match status" value="2"/>
</dbReference>
<dbReference type="InterPro" id="IPR011711">
    <property type="entry name" value="GntR_C"/>
</dbReference>
<feature type="domain" description="HTH gntR-type" evidence="4">
    <location>
        <begin position="36"/>
        <end position="106"/>
    </location>
</feature>
<feature type="domain" description="HTH gntR-type" evidence="4">
    <location>
        <begin position="196"/>
        <end position="264"/>
    </location>
</feature>
<dbReference type="InterPro" id="IPR008920">
    <property type="entry name" value="TF_FadR/GntR_C"/>
</dbReference>
<dbReference type="EMBL" id="CP073078">
    <property type="protein sequence ID" value="QUD90198.1"/>
    <property type="molecule type" value="Genomic_DNA"/>
</dbReference>
<evidence type="ECO:0000256" key="3">
    <source>
        <dbReference type="ARBA" id="ARBA00023163"/>
    </source>
</evidence>
<dbReference type="Pfam" id="PF00392">
    <property type="entry name" value="GntR"/>
    <property type="match status" value="1"/>
</dbReference>